<dbReference type="RefSeq" id="WP_057956848.1">
    <property type="nucleotide sequence ID" value="NZ_KQ556963.1"/>
</dbReference>
<dbReference type="AlphaFoldDB" id="A0A0T5Z1R4"/>
<evidence type="ECO:0000313" key="2">
    <source>
        <dbReference type="EMBL" id="KRT56446.1"/>
    </source>
</evidence>
<reference evidence="4 5" key="1">
    <citation type="submission" date="2015-11" db="EMBL/GenBank/DDBJ databases">
        <title>The genome of Candidatus Endoriftia persephone in Ridgeia piscesae and population structure of the North Eastern Pacific vestimentiferan symbionts.</title>
        <authorList>
            <person name="Perez M."/>
            <person name="Juniper K.S."/>
        </authorList>
    </citation>
    <scope>NUCLEOTIDE SEQUENCE [LARGE SCALE GENOMIC DNA]</scope>
    <source>
        <strain evidence="3">Ind10</strain>
        <strain evidence="2">Ind11</strain>
    </source>
</reference>
<dbReference type="Proteomes" id="UP000051276">
    <property type="component" value="Unassembled WGS sequence"/>
</dbReference>
<keyword evidence="1" id="KW-0472">Membrane</keyword>
<evidence type="ECO:0000313" key="5">
    <source>
        <dbReference type="Proteomes" id="UP000051634"/>
    </source>
</evidence>
<accession>A0A0T5Z1R4</accession>
<dbReference type="EMBL" id="LMXI01000272">
    <property type="protein sequence ID" value="KRT58787.1"/>
    <property type="molecule type" value="Genomic_DNA"/>
</dbReference>
<keyword evidence="5" id="KW-1185">Reference proteome</keyword>
<evidence type="ECO:0000313" key="3">
    <source>
        <dbReference type="EMBL" id="KRT58787.1"/>
    </source>
</evidence>
<keyword evidence="1" id="KW-0812">Transmembrane</keyword>
<keyword evidence="1" id="KW-1133">Transmembrane helix</keyword>
<evidence type="ECO:0000256" key="1">
    <source>
        <dbReference type="SAM" id="Phobius"/>
    </source>
</evidence>
<gene>
    <name evidence="2" type="ORF">Ga0074115_1475</name>
    <name evidence="3" type="ORF">Ga0076813_14225</name>
</gene>
<name>A0A0T5Z1R4_9GAMM</name>
<comment type="caution">
    <text evidence="2">The sequence shown here is derived from an EMBL/GenBank/DDBJ whole genome shotgun (WGS) entry which is preliminary data.</text>
</comment>
<protein>
    <submittedName>
        <fullName evidence="2">Uncharacterized protein</fullName>
    </submittedName>
</protein>
<feature type="transmembrane region" description="Helical" evidence="1">
    <location>
        <begin position="12"/>
        <end position="29"/>
    </location>
</feature>
<sequence>MKKLIQNNKCCLLIVFVILFIIPVGLYTYEHELKTWEEFAGPPEHKKVDTSKPLRQQTKIFEIAERTFEIPIMYIDGRPKPGIKQDSMLLEVIWPEMRSTYELKSREEYDKIWNEDHRIGWILIEPASMRPSLDVQNANNVKSLTKYEFVGKENGLIKGLWYRGLKEKPEIWSEVYLEKDQNDRLISFIRCRIGKGVVYPGCSHKFINGGLLYKISYNKDAFFSEWRAQQQRAIEFIRSMEIMLQPEVRED</sequence>
<proteinExistence type="predicted"/>
<dbReference type="EMBL" id="LDXT01000050">
    <property type="protein sequence ID" value="KRT56446.1"/>
    <property type="molecule type" value="Genomic_DNA"/>
</dbReference>
<dbReference type="Proteomes" id="UP000051634">
    <property type="component" value="Unassembled WGS sequence"/>
</dbReference>
<organism evidence="2 5">
    <name type="scientific">endosymbiont of Ridgeia piscesae</name>
    <dbReference type="NCBI Taxonomy" id="54398"/>
    <lineage>
        <taxon>Bacteria</taxon>
        <taxon>Pseudomonadati</taxon>
        <taxon>Pseudomonadota</taxon>
        <taxon>Gammaproteobacteria</taxon>
        <taxon>sulfur-oxidizing symbionts</taxon>
    </lineage>
</organism>
<evidence type="ECO:0000313" key="4">
    <source>
        <dbReference type="Proteomes" id="UP000051276"/>
    </source>
</evidence>